<dbReference type="GO" id="GO:0005737">
    <property type="term" value="C:cytoplasm"/>
    <property type="evidence" value="ECO:0007669"/>
    <property type="project" value="TreeGrafter"/>
</dbReference>
<evidence type="ECO:0000256" key="3">
    <source>
        <dbReference type="ARBA" id="ARBA00022741"/>
    </source>
</evidence>
<dbReference type="CDD" id="cd01887">
    <property type="entry name" value="IF2_eIF5B"/>
    <property type="match status" value="1"/>
</dbReference>
<proteinExistence type="inferred from homology"/>
<dbReference type="Pfam" id="PF00009">
    <property type="entry name" value="GTP_EFTU"/>
    <property type="match status" value="1"/>
</dbReference>
<dbReference type="InterPro" id="IPR023115">
    <property type="entry name" value="TIF_IF2_dom3"/>
</dbReference>
<dbReference type="Proteomes" id="UP000034956">
    <property type="component" value="Unassembled WGS sequence"/>
</dbReference>
<dbReference type="InterPro" id="IPR009000">
    <property type="entry name" value="Transl_B-barrel_sf"/>
</dbReference>
<evidence type="ECO:0000313" key="7">
    <source>
        <dbReference type="EMBL" id="KKU91661.1"/>
    </source>
</evidence>
<dbReference type="PATRIC" id="fig|1618660.3.peg.272"/>
<organism evidence="7 8">
    <name type="scientific">Candidatus Jorgensenbacteria bacterium GW2011_GWA1_48_11</name>
    <dbReference type="NCBI Taxonomy" id="1618660"/>
    <lineage>
        <taxon>Bacteria</taxon>
        <taxon>Candidatus Joergenseniibacteriota</taxon>
    </lineage>
</organism>
<dbReference type="SUPFAM" id="SSF52156">
    <property type="entry name" value="Initiation factor IF2/eIF5b, domain 3"/>
    <property type="match status" value="1"/>
</dbReference>
<dbReference type="AlphaFoldDB" id="A0A0G1UBX8"/>
<dbReference type="InterPro" id="IPR027417">
    <property type="entry name" value="P-loop_NTPase"/>
</dbReference>
<dbReference type="InterPro" id="IPR015760">
    <property type="entry name" value="TIF_IF2"/>
</dbReference>
<dbReference type="SUPFAM" id="SSF52540">
    <property type="entry name" value="P-loop containing nucleoside triphosphate hydrolases"/>
    <property type="match status" value="1"/>
</dbReference>
<dbReference type="Gene3D" id="2.40.30.10">
    <property type="entry name" value="Translation factors"/>
    <property type="match status" value="2"/>
</dbReference>
<keyword evidence="2 7" id="KW-0396">Initiation factor</keyword>
<evidence type="ECO:0000259" key="6">
    <source>
        <dbReference type="PROSITE" id="PS51722"/>
    </source>
</evidence>
<dbReference type="PANTHER" id="PTHR43381:SF5">
    <property type="entry name" value="TR-TYPE G DOMAIN-CONTAINING PROTEIN"/>
    <property type="match status" value="1"/>
</dbReference>
<dbReference type="SUPFAM" id="SSF50447">
    <property type="entry name" value="Translation proteins"/>
    <property type="match status" value="2"/>
</dbReference>
<evidence type="ECO:0000313" key="8">
    <source>
        <dbReference type="Proteomes" id="UP000034956"/>
    </source>
</evidence>
<evidence type="ECO:0000256" key="2">
    <source>
        <dbReference type="ARBA" id="ARBA00022540"/>
    </source>
</evidence>
<dbReference type="FunFam" id="3.40.50.10050:FF:000001">
    <property type="entry name" value="Translation initiation factor IF-2"/>
    <property type="match status" value="1"/>
</dbReference>
<dbReference type="InterPro" id="IPR005225">
    <property type="entry name" value="Small_GTP-bd"/>
</dbReference>
<dbReference type="GO" id="GO:0005525">
    <property type="term" value="F:GTP binding"/>
    <property type="evidence" value="ECO:0007669"/>
    <property type="project" value="UniProtKB-KW"/>
</dbReference>
<dbReference type="Gene3D" id="3.40.50.300">
    <property type="entry name" value="P-loop containing nucleotide triphosphate hydrolases"/>
    <property type="match status" value="1"/>
</dbReference>
<accession>A0A0G1UBX8</accession>
<dbReference type="NCBIfam" id="TIGR00231">
    <property type="entry name" value="small_GTP"/>
    <property type="match status" value="1"/>
</dbReference>
<protein>
    <submittedName>
        <fullName evidence="7">Translation initiation factor IF-2 protein</fullName>
    </submittedName>
</protein>
<dbReference type="PROSITE" id="PS51722">
    <property type="entry name" value="G_TR_2"/>
    <property type="match status" value="1"/>
</dbReference>
<dbReference type="FunFam" id="3.40.50.300:FF:000019">
    <property type="entry name" value="Translation initiation factor IF-2"/>
    <property type="match status" value="1"/>
</dbReference>
<dbReference type="InterPro" id="IPR000795">
    <property type="entry name" value="T_Tr_GTP-bd_dom"/>
</dbReference>
<sequence>MKRPPIVVVMGHVDHGKTTLLDYIRETTVASREAGGITQAIGAYEIERNNRKITFIDTPGHEAFHKMRAHGARIADVAILVVAADESVKPQTKDALQNILEAKIPYLVAINKIDKPGANIEKTKQDLAQNNVFLEGFGGNISWQAISAKTGEGVPELLDLILLTADIENLAYDEKAPASGVVITSHLDPRRGNIVGLILEDGVLKTGSEIFTPGAKGKIKSLENFKGEKVESLEPSAPALILGFENMPAVGDQFSTDPAALEKIAKKSVVAEAAAENALAVILKANEMGSLSALEHVIGQINKESPLWIIDKSVGDVYENDIKLAQSTKALIAGFKIKVDRAALNLAKSQSIDIITSPVIYDLEKQLKKYIGFHAVRPKRILEILAVFGKRKNNKQIVGGRVVLGPIKNKENFEIEDNGQIAGKGKIINLQSGKQDVLEAAAESEAGLLVESDAEIKPGVKLLF</sequence>
<gene>
    <name evidence="7" type="ORF">UY23_C0001G0267</name>
</gene>
<dbReference type="InterPro" id="IPR036925">
    <property type="entry name" value="TIF_IF2_dom3_sf"/>
</dbReference>
<dbReference type="InterPro" id="IPR053905">
    <property type="entry name" value="EF-G-like_DII"/>
</dbReference>
<dbReference type="Pfam" id="PF11987">
    <property type="entry name" value="IF-2"/>
    <property type="match status" value="1"/>
</dbReference>
<comment type="caution">
    <text evidence="7">The sequence shown here is derived from an EMBL/GenBank/DDBJ whole genome shotgun (WGS) entry which is preliminary data.</text>
</comment>
<name>A0A0G1UBX8_9BACT</name>
<feature type="domain" description="Tr-type G" evidence="6">
    <location>
        <begin position="2"/>
        <end position="170"/>
    </location>
</feature>
<reference evidence="7 8" key="1">
    <citation type="journal article" date="2015" name="Nature">
        <title>rRNA introns, odd ribosomes, and small enigmatic genomes across a large radiation of phyla.</title>
        <authorList>
            <person name="Brown C.T."/>
            <person name="Hug L.A."/>
            <person name="Thomas B.C."/>
            <person name="Sharon I."/>
            <person name="Castelle C.J."/>
            <person name="Singh A."/>
            <person name="Wilkins M.J."/>
            <person name="Williams K.H."/>
            <person name="Banfield J.F."/>
        </authorList>
    </citation>
    <scope>NUCLEOTIDE SEQUENCE [LARGE SCALE GENOMIC DNA]</scope>
</reference>
<evidence type="ECO:0000256" key="4">
    <source>
        <dbReference type="ARBA" id="ARBA00022917"/>
    </source>
</evidence>
<dbReference type="GO" id="GO:0003743">
    <property type="term" value="F:translation initiation factor activity"/>
    <property type="evidence" value="ECO:0007669"/>
    <property type="project" value="UniProtKB-KW"/>
</dbReference>
<evidence type="ECO:0000256" key="1">
    <source>
        <dbReference type="ARBA" id="ARBA00007733"/>
    </source>
</evidence>
<keyword evidence="4" id="KW-0648">Protein biosynthesis</keyword>
<dbReference type="Gene3D" id="3.40.50.10050">
    <property type="entry name" value="Translation initiation factor IF- 2, domain 3"/>
    <property type="match status" value="1"/>
</dbReference>
<dbReference type="GO" id="GO:0003924">
    <property type="term" value="F:GTPase activity"/>
    <property type="evidence" value="ECO:0007669"/>
    <property type="project" value="InterPro"/>
</dbReference>
<comment type="similarity">
    <text evidence="1">Belongs to the TRAFAC class translation factor GTPase superfamily. Classic translation factor GTPase family. IF-2 subfamily.</text>
</comment>
<dbReference type="PANTHER" id="PTHR43381">
    <property type="entry name" value="TRANSLATION INITIATION FACTOR IF-2-RELATED"/>
    <property type="match status" value="1"/>
</dbReference>
<keyword evidence="5" id="KW-0342">GTP-binding</keyword>
<keyword evidence="3" id="KW-0547">Nucleotide-binding</keyword>
<evidence type="ECO:0000256" key="5">
    <source>
        <dbReference type="ARBA" id="ARBA00023134"/>
    </source>
</evidence>
<dbReference type="Pfam" id="PF22042">
    <property type="entry name" value="EF-G_D2"/>
    <property type="match status" value="1"/>
</dbReference>
<dbReference type="EMBL" id="LCPF01000001">
    <property type="protein sequence ID" value="KKU91661.1"/>
    <property type="molecule type" value="Genomic_DNA"/>
</dbReference>